<organism evidence="2 3">
    <name type="scientific">Mycena citricolor</name>
    <dbReference type="NCBI Taxonomy" id="2018698"/>
    <lineage>
        <taxon>Eukaryota</taxon>
        <taxon>Fungi</taxon>
        <taxon>Dikarya</taxon>
        <taxon>Basidiomycota</taxon>
        <taxon>Agaricomycotina</taxon>
        <taxon>Agaricomycetes</taxon>
        <taxon>Agaricomycetidae</taxon>
        <taxon>Agaricales</taxon>
        <taxon>Marasmiineae</taxon>
        <taxon>Mycenaceae</taxon>
        <taxon>Mycena</taxon>
    </lineage>
</organism>
<keyword evidence="3" id="KW-1185">Reference proteome</keyword>
<sequence length="563" mass="57844">MLSALAALVSLAAAASAHPQQPHGAHRVQTKTNDWNVACRGNCSYDLPEGGASIHLSGGNNAVSDITHAGGWTILSCNQTALVQTVRATCHSTDCEHLFAGHGPVDTVVRLPESCGPAPFARIANVTADPNQTVHARYGKYQHARWTPGQMKDKVFLLEMDVDFASVDPSTTGPVSFYVSTNSTGTAPSARHLDARNNWTAYNATPTITLPPVKINQTFPLASASISCPGFNASVATEFALNVDTAVTMGMTMTGTVIPAKITQLDFFAGLDGSILGKLGVQAAATGGFSTGKVSLYQVAIPGYSVPGIFSVGPTFTVYGKADLELDASLDVSLDLSYQVSGARVYVPASATPPGVVPAKSNFTLALTPDFTATANVTASLIPELAVGLSAFSGLAKAEVFLNLEADAGISLSSLNASADARVTGTGSAAVSGQVAGCVDINSGFSVNVGADGKLFNIISAAVSTPLYANSWDLYNTCFAASGSTNNGKAARRSAGLTRRAALVCPASASATTLQQFISQFLQALPALPSASALPSLPSLTAFPSLSLPAISGLPTVVSKRRL</sequence>
<feature type="chain" id="PRO_5041940632" evidence="1">
    <location>
        <begin position="18"/>
        <end position="563"/>
    </location>
</feature>
<accession>A0AAD2JZ85</accession>
<evidence type="ECO:0000256" key="1">
    <source>
        <dbReference type="SAM" id="SignalP"/>
    </source>
</evidence>
<comment type="caution">
    <text evidence="2">The sequence shown here is derived from an EMBL/GenBank/DDBJ whole genome shotgun (WGS) entry which is preliminary data.</text>
</comment>
<dbReference type="AlphaFoldDB" id="A0AAD2JZ85"/>
<gene>
    <name evidence="2" type="ORF">MYCIT1_LOCUS14310</name>
</gene>
<name>A0AAD2JZ85_9AGAR</name>
<dbReference type="EMBL" id="CAVNYO010000158">
    <property type="protein sequence ID" value="CAK5270147.1"/>
    <property type="molecule type" value="Genomic_DNA"/>
</dbReference>
<evidence type="ECO:0000313" key="3">
    <source>
        <dbReference type="Proteomes" id="UP001295794"/>
    </source>
</evidence>
<protein>
    <submittedName>
        <fullName evidence="2">Uncharacterized protein</fullName>
    </submittedName>
</protein>
<feature type="signal peptide" evidence="1">
    <location>
        <begin position="1"/>
        <end position="17"/>
    </location>
</feature>
<proteinExistence type="predicted"/>
<keyword evidence="1" id="KW-0732">Signal</keyword>
<evidence type="ECO:0000313" key="2">
    <source>
        <dbReference type="EMBL" id="CAK5270147.1"/>
    </source>
</evidence>
<dbReference type="Proteomes" id="UP001295794">
    <property type="component" value="Unassembled WGS sequence"/>
</dbReference>
<reference evidence="2" key="1">
    <citation type="submission" date="2023-11" db="EMBL/GenBank/DDBJ databases">
        <authorList>
            <person name="De Vega J J."/>
            <person name="De Vega J J."/>
        </authorList>
    </citation>
    <scope>NUCLEOTIDE SEQUENCE</scope>
</reference>